<sequence length="164" mass="17956">MMLLLLALPLPVLASVDQVSAITLRDVHPLYGGQILYLSADGSGYCQLVTHPSGTAELHEQRYRLALPPARVRTLWQLLSADQLRAASSSTQPGLPGAARPRIVAQLASGQRIDLSRWQHDRQPEFDAIYQALLAITRDAATGSTLLAEGRFDPQWQPQQSATH</sequence>
<dbReference type="AlphaFoldDB" id="A0A6I2L5Y6"/>
<evidence type="ECO:0000313" key="2">
    <source>
        <dbReference type="Proteomes" id="UP000433309"/>
    </source>
</evidence>
<keyword evidence="2" id="KW-1185">Reference proteome</keyword>
<accession>A0A6I2L5Y6</accession>
<reference evidence="1 2" key="1">
    <citation type="submission" date="2019-11" db="EMBL/GenBank/DDBJ databases">
        <title>Novel species isolated from a subtropical stream in China.</title>
        <authorList>
            <person name="Lu H."/>
        </authorList>
    </citation>
    <scope>NUCLEOTIDE SEQUENCE [LARGE SCALE GENOMIC DNA]</scope>
    <source>
        <strain evidence="1 2">FT80W</strain>
    </source>
</reference>
<protein>
    <submittedName>
        <fullName evidence="1">Uncharacterized protein</fullName>
    </submittedName>
</protein>
<name>A0A6I2L5Y6_9BURK</name>
<proteinExistence type="predicted"/>
<dbReference type="RefSeq" id="WP_154379530.1">
    <property type="nucleotide sequence ID" value="NZ_WKJK01000010.1"/>
</dbReference>
<gene>
    <name evidence="1" type="ORF">GJ699_20060</name>
</gene>
<comment type="caution">
    <text evidence="1">The sequence shown here is derived from an EMBL/GenBank/DDBJ whole genome shotgun (WGS) entry which is preliminary data.</text>
</comment>
<organism evidence="1 2">
    <name type="scientific">Duganella guangzhouensis</name>
    <dbReference type="NCBI Taxonomy" id="2666084"/>
    <lineage>
        <taxon>Bacteria</taxon>
        <taxon>Pseudomonadati</taxon>
        <taxon>Pseudomonadota</taxon>
        <taxon>Betaproteobacteria</taxon>
        <taxon>Burkholderiales</taxon>
        <taxon>Oxalobacteraceae</taxon>
        <taxon>Telluria group</taxon>
        <taxon>Duganella</taxon>
    </lineage>
</organism>
<evidence type="ECO:0000313" key="1">
    <source>
        <dbReference type="EMBL" id="MRW92294.1"/>
    </source>
</evidence>
<dbReference type="Proteomes" id="UP000433309">
    <property type="component" value="Unassembled WGS sequence"/>
</dbReference>
<dbReference type="EMBL" id="WKJK01000010">
    <property type="protein sequence ID" value="MRW92294.1"/>
    <property type="molecule type" value="Genomic_DNA"/>
</dbReference>